<dbReference type="Pfam" id="PF13439">
    <property type="entry name" value="Glyco_transf_4"/>
    <property type="match status" value="1"/>
</dbReference>
<dbReference type="InterPro" id="IPR050194">
    <property type="entry name" value="Glycosyltransferase_grp1"/>
</dbReference>
<dbReference type="InterPro" id="IPR028098">
    <property type="entry name" value="Glyco_trans_4-like_N"/>
</dbReference>
<sequence>MKIALYAGTYVKDKDGAVRSIYQLVASFRKHGHEVIVWSSDVSEQDNHGSLKVLRLPSVPIPLYPDYKLGFFSAVTKRQLDAFAPDIVHISTPDIVGRRFLLYAKNKKLPATSVYHTDFPSYLSYYRLGFALGPVWKYLKWFYNTCDLVLAPNEIVQRKLTDKSIRNVEIWSRGIDRELFDPSRRSELLRQEWHAVERTVFVYAGRFVLYKDIEVVMSVYERFMREGFIDKVRFVMIGSGPEEEQMRRRMPQAVFTGYLIGTALPEAYASGDVFLFPSTTEAFGNVVLEAFATGLPAVVSDVGGCMELVNASEAGLVAKAGDIDQFYAHCLKLLDDAHTRSSMRRKGVLFAEKKSWASVNGALIARYLELIAAGRSEAATG</sequence>
<dbReference type="KEGG" id="cli:Clim_2081"/>
<dbReference type="GO" id="GO:0016757">
    <property type="term" value="F:glycosyltransferase activity"/>
    <property type="evidence" value="ECO:0007669"/>
    <property type="project" value="UniProtKB-ARBA"/>
</dbReference>
<dbReference type="Gene3D" id="3.40.50.2000">
    <property type="entry name" value="Glycogen Phosphorylase B"/>
    <property type="match status" value="2"/>
</dbReference>
<gene>
    <name evidence="2" type="ordered locus">Clim_2081</name>
</gene>
<dbReference type="STRING" id="290315.Clim_2081"/>
<feature type="domain" description="Glycosyltransferase subfamily 4-like N-terminal" evidence="1">
    <location>
        <begin position="15"/>
        <end position="178"/>
    </location>
</feature>
<accession>B3EGA1</accession>
<dbReference type="PANTHER" id="PTHR45947:SF3">
    <property type="entry name" value="SULFOQUINOVOSYL TRANSFERASE SQD2"/>
    <property type="match status" value="1"/>
</dbReference>
<evidence type="ECO:0000313" key="3">
    <source>
        <dbReference type="Proteomes" id="UP000008841"/>
    </source>
</evidence>
<keyword evidence="2" id="KW-0808">Transferase</keyword>
<name>B3EGA1_CHLL2</name>
<dbReference type="PANTHER" id="PTHR45947">
    <property type="entry name" value="SULFOQUINOVOSYL TRANSFERASE SQD2"/>
    <property type="match status" value="1"/>
</dbReference>
<dbReference type="OrthoDB" id="1096251at2"/>
<dbReference type="AlphaFoldDB" id="B3EGA1"/>
<dbReference type="Pfam" id="PF13692">
    <property type="entry name" value="Glyco_trans_1_4"/>
    <property type="match status" value="1"/>
</dbReference>
<reference evidence="2 3" key="1">
    <citation type="submission" date="2008-05" db="EMBL/GenBank/DDBJ databases">
        <title>Complete sequence of Chlorobium limicola DSM 245.</title>
        <authorList>
            <consortium name="US DOE Joint Genome Institute"/>
            <person name="Lucas S."/>
            <person name="Copeland A."/>
            <person name="Lapidus A."/>
            <person name="Glavina del Rio T."/>
            <person name="Dalin E."/>
            <person name="Tice H."/>
            <person name="Bruce D."/>
            <person name="Goodwin L."/>
            <person name="Pitluck S."/>
            <person name="Schmutz J."/>
            <person name="Larimer F."/>
            <person name="Land M."/>
            <person name="Hauser L."/>
            <person name="Kyrpides N."/>
            <person name="Ovchinnikova G."/>
            <person name="Zhao F."/>
            <person name="Li T."/>
            <person name="Liu Z."/>
            <person name="Overmann J."/>
            <person name="Bryant D.A."/>
            <person name="Richardson P."/>
        </authorList>
    </citation>
    <scope>NUCLEOTIDE SEQUENCE [LARGE SCALE GENOMIC DNA]</scope>
    <source>
        <strain evidence="3">DSM 245 / NBRC 103803 / 6330</strain>
    </source>
</reference>
<organism evidence="2 3">
    <name type="scientific">Chlorobium limicola (strain DSM 245 / NBRC 103803 / 6330)</name>
    <dbReference type="NCBI Taxonomy" id="290315"/>
    <lineage>
        <taxon>Bacteria</taxon>
        <taxon>Pseudomonadati</taxon>
        <taxon>Chlorobiota</taxon>
        <taxon>Chlorobiia</taxon>
        <taxon>Chlorobiales</taxon>
        <taxon>Chlorobiaceae</taxon>
        <taxon>Chlorobium/Pelodictyon group</taxon>
        <taxon>Chlorobium</taxon>
    </lineage>
</organism>
<dbReference type="CAZy" id="GT4">
    <property type="family name" value="Glycosyltransferase Family 4"/>
</dbReference>
<dbReference type="EMBL" id="CP001097">
    <property type="protein sequence ID" value="ACD91110.1"/>
    <property type="molecule type" value="Genomic_DNA"/>
</dbReference>
<evidence type="ECO:0000259" key="1">
    <source>
        <dbReference type="Pfam" id="PF13439"/>
    </source>
</evidence>
<dbReference type="CDD" id="cd03814">
    <property type="entry name" value="GT4-like"/>
    <property type="match status" value="1"/>
</dbReference>
<dbReference type="Proteomes" id="UP000008841">
    <property type="component" value="Chromosome"/>
</dbReference>
<dbReference type="HOGENOM" id="CLU_009583_2_0_10"/>
<evidence type="ECO:0000313" key="2">
    <source>
        <dbReference type="EMBL" id="ACD91110.1"/>
    </source>
</evidence>
<protein>
    <submittedName>
        <fullName evidence="2">Glycosyl transferase group 1</fullName>
    </submittedName>
</protein>
<dbReference type="eggNOG" id="COG0438">
    <property type="taxonomic scope" value="Bacteria"/>
</dbReference>
<dbReference type="SUPFAM" id="SSF53756">
    <property type="entry name" value="UDP-Glycosyltransferase/glycogen phosphorylase"/>
    <property type="match status" value="1"/>
</dbReference>
<proteinExistence type="predicted"/>
<dbReference type="RefSeq" id="WP_012466979.1">
    <property type="nucleotide sequence ID" value="NC_010803.1"/>
</dbReference>